<keyword evidence="2" id="KW-1185">Reference proteome</keyword>
<proteinExistence type="predicted"/>
<dbReference type="AlphaFoldDB" id="A0A9N8VLR0"/>
<feature type="non-terminal residue" evidence="1">
    <location>
        <position position="416"/>
    </location>
</feature>
<reference evidence="1" key="1">
    <citation type="submission" date="2021-06" db="EMBL/GenBank/DDBJ databases">
        <authorList>
            <person name="Kallberg Y."/>
            <person name="Tangrot J."/>
            <person name="Rosling A."/>
        </authorList>
    </citation>
    <scope>NUCLEOTIDE SEQUENCE</scope>
    <source>
        <strain evidence="1">CL551</strain>
    </source>
</reference>
<dbReference type="OrthoDB" id="73465at2759"/>
<gene>
    <name evidence="1" type="ORF">AMORRO_LOCUS1112</name>
</gene>
<evidence type="ECO:0000313" key="1">
    <source>
        <dbReference type="EMBL" id="CAG8455196.1"/>
    </source>
</evidence>
<name>A0A9N8VLR0_9GLOM</name>
<accession>A0A9N8VLR0</accession>
<organism evidence="1 2">
    <name type="scientific">Acaulospora morrowiae</name>
    <dbReference type="NCBI Taxonomy" id="94023"/>
    <lineage>
        <taxon>Eukaryota</taxon>
        <taxon>Fungi</taxon>
        <taxon>Fungi incertae sedis</taxon>
        <taxon>Mucoromycota</taxon>
        <taxon>Glomeromycotina</taxon>
        <taxon>Glomeromycetes</taxon>
        <taxon>Diversisporales</taxon>
        <taxon>Acaulosporaceae</taxon>
        <taxon>Acaulospora</taxon>
    </lineage>
</organism>
<dbReference type="Proteomes" id="UP000789342">
    <property type="component" value="Unassembled WGS sequence"/>
</dbReference>
<dbReference type="EMBL" id="CAJVPV010000401">
    <property type="protein sequence ID" value="CAG8455196.1"/>
    <property type="molecule type" value="Genomic_DNA"/>
</dbReference>
<protein>
    <submittedName>
        <fullName evidence="1">13398_t:CDS:1</fullName>
    </submittedName>
</protein>
<sequence>CFAPNPRNPKQLHPVDCDLVTESKSTSNLDSNQTSKFDIKLKCDASDTICKKVNISFQNASAIISSYLILDVPIVLNASFVSFCGSNPKCPESGILGLGAPTRWLLMQDDDSAQRLYPQALVKQFQLNKHLTYDQFDIFVSFNSDKSFWFQGDPPMRSDQYDFLYLMLHEIHHGLGFSSAWDTYYDYRILTPLPAIDPINGGGYGLYTKDPGNNDKIKFYELAFDKYMILLSNGTKTSTITNKINEFFIGGSKTLSDFYDDFPHSPQYRIARDMYQRATTAKTLGFLPQNTSNISQAVILETSFYPYRVGSSISHVDGVTYTNTSDFLMKAFATNGKTLAQIISIGGNYTLGPIGPKLKQVMETLGYKTSDNLNPYVPRIVENGTTSSFSGRTFKPWDLKFRMVLVIMIILFVYKS</sequence>
<evidence type="ECO:0000313" key="2">
    <source>
        <dbReference type="Proteomes" id="UP000789342"/>
    </source>
</evidence>
<comment type="caution">
    <text evidence="1">The sequence shown here is derived from an EMBL/GenBank/DDBJ whole genome shotgun (WGS) entry which is preliminary data.</text>
</comment>